<dbReference type="PANTHER" id="PTHR17490">
    <property type="entry name" value="SUA5"/>
    <property type="match status" value="1"/>
</dbReference>
<gene>
    <name evidence="13" type="ORF">HCU67_13250</name>
</gene>
<sequence length="186" mass="20911">MTEEINKCHEVLKNGGLICYPTDTVWGIGCDASNASAIEKLFGLKKRNEPHEFTCLVANQSMLERHVEEVPKLAYDIIDLASKPTTILYDEPNGVAKNLILEDQTLAIRVVTDKFCQYLINKFKKPIVFTAANFNGQRIPKSFNDISKDILNGVEYVVNLPLENRKSQRSTIIKLSVDGKVKVIKT</sequence>
<evidence type="ECO:0000256" key="6">
    <source>
        <dbReference type="ARBA" id="ARBA00022694"/>
    </source>
</evidence>
<organism evidence="13 14">
    <name type="scientific">Croceivirga thetidis</name>
    <dbReference type="NCBI Taxonomy" id="2721623"/>
    <lineage>
        <taxon>Bacteria</taxon>
        <taxon>Pseudomonadati</taxon>
        <taxon>Bacteroidota</taxon>
        <taxon>Flavobacteriia</taxon>
        <taxon>Flavobacteriales</taxon>
        <taxon>Flavobacteriaceae</taxon>
        <taxon>Croceivirga</taxon>
    </lineage>
</organism>
<evidence type="ECO:0000256" key="10">
    <source>
        <dbReference type="ARBA" id="ARBA00029774"/>
    </source>
</evidence>
<evidence type="ECO:0000256" key="8">
    <source>
        <dbReference type="ARBA" id="ARBA00022741"/>
    </source>
</evidence>
<keyword evidence="14" id="KW-1185">Reference proteome</keyword>
<dbReference type="InterPro" id="IPR017945">
    <property type="entry name" value="DHBP_synth_RibB-like_a/b_dom"/>
</dbReference>
<evidence type="ECO:0000256" key="1">
    <source>
        <dbReference type="ARBA" id="ARBA00004496"/>
    </source>
</evidence>
<reference evidence="13 14" key="1">
    <citation type="submission" date="2020-04" db="EMBL/GenBank/DDBJ databases">
        <authorList>
            <person name="Yoon J."/>
        </authorList>
    </citation>
    <scope>NUCLEOTIDE SEQUENCE [LARGE SCALE GENOMIC DNA]</scope>
    <source>
        <strain evidence="13 14">DJ-13</strain>
    </source>
</reference>
<keyword evidence="4" id="KW-0963">Cytoplasm</keyword>
<dbReference type="InterPro" id="IPR006070">
    <property type="entry name" value="Sua5-like_dom"/>
</dbReference>
<protein>
    <recommendedName>
        <fullName evidence="10">L-threonylcarbamoyladenylate synthase</fullName>
        <ecNumber evidence="3">2.7.7.87</ecNumber>
    </recommendedName>
    <alternativeName>
        <fullName evidence="10">L-threonylcarbamoyladenylate synthase</fullName>
    </alternativeName>
</protein>
<keyword evidence="9" id="KW-0067">ATP-binding</keyword>
<comment type="subcellular location">
    <subcellularLocation>
        <location evidence="1">Cytoplasm</location>
    </subcellularLocation>
</comment>
<evidence type="ECO:0000256" key="7">
    <source>
        <dbReference type="ARBA" id="ARBA00022695"/>
    </source>
</evidence>
<dbReference type="PANTHER" id="PTHR17490:SF16">
    <property type="entry name" value="THREONYLCARBAMOYL-AMP SYNTHASE"/>
    <property type="match status" value="1"/>
</dbReference>
<evidence type="ECO:0000313" key="14">
    <source>
        <dbReference type="Proteomes" id="UP000718451"/>
    </source>
</evidence>
<dbReference type="EMBL" id="JAAWWL010000002">
    <property type="protein sequence ID" value="NKI32917.1"/>
    <property type="molecule type" value="Genomic_DNA"/>
</dbReference>
<dbReference type="PROSITE" id="PS51163">
    <property type="entry name" value="YRDC"/>
    <property type="match status" value="1"/>
</dbReference>
<keyword evidence="8" id="KW-0547">Nucleotide-binding</keyword>
<evidence type="ECO:0000259" key="12">
    <source>
        <dbReference type="PROSITE" id="PS51163"/>
    </source>
</evidence>
<dbReference type="InterPro" id="IPR050156">
    <property type="entry name" value="TC-AMP_synthase_SUA5"/>
</dbReference>
<evidence type="ECO:0000313" key="13">
    <source>
        <dbReference type="EMBL" id="NKI32917.1"/>
    </source>
</evidence>
<name>A0ABX1GSI9_9FLAO</name>
<dbReference type="Gene3D" id="3.90.870.10">
    <property type="entry name" value="DHBP synthase"/>
    <property type="match status" value="1"/>
</dbReference>
<evidence type="ECO:0000256" key="5">
    <source>
        <dbReference type="ARBA" id="ARBA00022679"/>
    </source>
</evidence>
<keyword evidence="6" id="KW-0819">tRNA processing</keyword>
<comment type="caution">
    <text evidence="13">The sequence shown here is derived from an EMBL/GenBank/DDBJ whole genome shotgun (WGS) entry which is preliminary data.</text>
</comment>
<keyword evidence="5" id="KW-0808">Transferase</keyword>
<evidence type="ECO:0000256" key="11">
    <source>
        <dbReference type="ARBA" id="ARBA00048366"/>
    </source>
</evidence>
<evidence type="ECO:0000256" key="9">
    <source>
        <dbReference type="ARBA" id="ARBA00022840"/>
    </source>
</evidence>
<keyword evidence="7" id="KW-0548">Nucleotidyltransferase</keyword>
<evidence type="ECO:0000256" key="2">
    <source>
        <dbReference type="ARBA" id="ARBA00007663"/>
    </source>
</evidence>
<comment type="similarity">
    <text evidence="2">Belongs to the SUA5 family.</text>
</comment>
<dbReference type="Pfam" id="PF01300">
    <property type="entry name" value="Sua5_yciO_yrdC"/>
    <property type="match status" value="1"/>
</dbReference>
<comment type="catalytic activity">
    <reaction evidence="11">
        <text>L-threonine + hydrogencarbonate + ATP = L-threonylcarbamoyladenylate + diphosphate + H2O</text>
        <dbReference type="Rhea" id="RHEA:36407"/>
        <dbReference type="ChEBI" id="CHEBI:15377"/>
        <dbReference type="ChEBI" id="CHEBI:17544"/>
        <dbReference type="ChEBI" id="CHEBI:30616"/>
        <dbReference type="ChEBI" id="CHEBI:33019"/>
        <dbReference type="ChEBI" id="CHEBI:57926"/>
        <dbReference type="ChEBI" id="CHEBI:73682"/>
        <dbReference type="EC" id="2.7.7.87"/>
    </reaction>
</comment>
<dbReference type="Proteomes" id="UP000718451">
    <property type="component" value="Unassembled WGS sequence"/>
</dbReference>
<dbReference type="SUPFAM" id="SSF55821">
    <property type="entry name" value="YrdC/RibB"/>
    <property type="match status" value="1"/>
</dbReference>
<evidence type="ECO:0000256" key="3">
    <source>
        <dbReference type="ARBA" id="ARBA00012584"/>
    </source>
</evidence>
<feature type="domain" description="YrdC-like" evidence="12">
    <location>
        <begin position="2"/>
        <end position="186"/>
    </location>
</feature>
<dbReference type="EC" id="2.7.7.87" evidence="3"/>
<accession>A0ABX1GSI9</accession>
<proteinExistence type="inferred from homology"/>
<dbReference type="RefSeq" id="WP_168553079.1">
    <property type="nucleotide sequence ID" value="NZ_JAAWWL010000002.1"/>
</dbReference>
<evidence type="ECO:0000256" key="4">
    <source>
        <dbReference type="ARBA" id="ARBA00022490"/>
    </source>
</evidence>